<keyword evidence="13" id="KW-0675">Receptor</keyword>
<protein>
    <submittedName>
        <fullName evidence="13">TonB-dependent receptor</fullName>
    </submittedName>
</protein>
<gene>
    <name evidence="13" type="ORF">ACHKAR_04865</name>
</gene>
<dbReference type="InterPro" id="IPR012910">
    <property type="entry name" value="Plug_dom"/>
</dbReference>
<dbReference type="PANTHER" id="PTHR30069">
    <property type="entry name" value="TONB-DEPENDENT OUTER MEMBRANE RECEPTOR"/>
    <property type="match status" value="1"/>
</dbReference>
<dbReference type="InterPro" id="IPR039426">
    <property type="entry name" value="TonB-dep_rcpt-like"/>
</dbReference>
<dbReference type="InterPro" id="IPR036942">
    <property type="entry name" value="Beta-barrel_TonB_sf"/>
</dbReference>
<dbReference type="PANTHER" id="PTHR30069:SF40">
    <property type="entry name" value="TONB-DEPENDENT RECEPTOR NMB0964-RELATED"/>
    <property type="match status" value="1"/>
</dbReference>
<dbReference type="EMBL" id="JBIPKE010000013">
    <property type="protein sequence ID" value="MFH6982756.1"/>
    <property type="molecule type" value="Genomic_DNA"/>
</dbReference>
<evidence type="ECO:0000256" key="9">
    <source>
        <dbReference type="RuleBase" id="RU003357"/>
    </source>
</evidence>
<feature type="domain" description="TonB-dependent receptor-like beta-barrel" evidence="11">
    <location>
        <begin position="343"/>
        <end position="770"/>
    </location>
</feature>
<name>A0ABW7N592_9BACT</name>
<dbReference type="Gene3D" id="2.60.40.1120">
    <property type="entry name" value="Carboxypeptidase-like, regulatory domain"/>
    <property type="match status" value="1"/>
</dbReference>
<evidence type="ECO:0000256" key="6">
    <source>
        <dbReference type="ARBA" id="ARBA00023136"/>
    </source>
</evidence>
<dbReference type="Pfam" id="PF13715">
    <property type="entry name" value="CarbopepD_reg_2"/>
    <property type="match status" value="1"/>
</dbReference>
<feature type="signal peptide" evidence="10">
    <location>
        <begin position="1"/>
        <end position="19"/>
    </location>
</feature>
<keyword evidence="6 8" id="KW-0472">Membrane</keyword>
<keyword evidence="2 8" id="KW-0813">Transport</keyword>
<dbReference type="InterPro" id="IPR037066">
    <property type="entry name" value="Plug_dom_sf"/>
</dbReference>
<dbReference type="InterPro" id="IPR000531">
    <property type="entry name" value="Beta-barrel_TonB"/>
</dbReference>
<keyword evidence="5 9" id="KW-0798">TonB box</keyword>
<feature type="domain" description="TonB-dependent receptor plug" evidence="12">
    <location>
        <begin position="123"/>
        <end position="223"/>
    </location>
</feature>
<evidence type="ECO:0000256" key="7">
    <source>
        <dbReference type="ARBA" id="ARBA00023237"/>
    </source>
</evidence>
<dbReference type="Gene3D" id="2.170.130.10">
    <property type="entry name" value="TonB-dependent receptor, plug domain"/>
    <property type="match status" value="1"/>
</dbReference>
<evidence type="ECO:0000256" key="1">
    <source>
        <dbReference type="ARBA" id="ARBA00004571"/>
    </source>
</evidence>
<sequence>MRLKLFIVLVFGVNLFAWAQDLCVNQIQGQVLDLDTRQPIPYVTVIVEEEPGKGAITDAQGVFEIKGLCEKEFTLVVSHVGYKEASHHHDSYHDHPTILLASDDHLLESVVVEGIYNQTSLQTISIDRLSSEDFIAAQSESLGELAGRITGISTISTGQNVVKPIIHGLHSNRVLIVNNGVRHEFQNWGIEHAPEIDPSLAGSVEVVKGAATVRYGPDALGGVILVNPPKLELGAGFEGTAGVVAKSNGRSGEGDLQLSYGSDNLVVAVSGAMVGQGDLHTPDYVLTNTGKQEYSYASSLRYHKHKFDLEGYYSHFYQSLGILRGSVNGSLEDLANAMESEVPPGTSPFSYDLNNPRQQVTHDLMKLKGGYVWDNQDISFQYAYQLNHRQEYDVRKGTNNEIPSVDLKLATQTFEVDWNHPDLGHVNGNMGLQWFYQDNNNVPGTNTVPFVPNYNVMRAGLFAVERLEAGSTTYELGLRYDFQYNSVRGRAPSNEIYSNELTYSQLTGSAGLKQTLKNHLNFRSNVGLAWRPPNVSELYIFGKHQASIEYGLWRYAYDEEGKISVSEVLSEENKPVKPEVGIKWINTLEGEQDGNHWELTAYTNVIRNYIYTRPAGITNTVRGAFPYFIYDQGDALFWGLDAAYRLELTQFWKLEAKSSYVWAMNLKERETFINIPPARADVGLDYERKPDFLSSSRVALGLSYVFRYFQEPRVITVREILEAEAEGQDLFAENNEMFDFMAAPDGYFLANLSWSAAVGKWEWSARISNLLNKRYRVYTDRLRYFADQTGRNVQLSLRYRI</sequence>
<dbReference type="SUPFAM" id="SSF56935">
    <property type="entry name" value="Porins"/>
    <property type="match status" value="1"/>
</dbReference>
<dbReference type="Pfam" id="PF00593">
    <property type="entry name" value="TonB_dep_Rec_b-barrel"/>
    <property type="match status" value="1"/>
</dbReference>
<dbReference type="Proteomes" id="UP001610063">
    <property type="component" value="Unassembled WGS sequence"/>
</dbReference>
<accession>A0ABW7N592</accession>
<evidence type="ECO:0000256" key="8">
    <source>
        <dbReference type="PROSITE-ProRule" id="PRU01360"/>
    </source>
</evidence>
<evidence type="ECO:0000256" key="5">
    <source>
        <dbReference type="ARBA" id="ARBA00023077"/>
    </source>
</evidence>
<feature type="chain" id="PRO_5045262712" evidence="10">
    <location>
        <begin position="20"/>
        <end position="801"/>
    </location>
</feature>
<comment type="caution">
    <text evidence="13">The sequence shown here is derived from an EMBL/GenBank/DDBJ whole genome shotgun (WGS) entry which is preliminary data.</text>
</comment>
<evidence type="ECO:0000259" key="11">
    <source>
        <dbReference type="Pfam" id="PF00593"/>
    </source>
</evidence>
<organism evidence="13 14">
    <name type="scientific">Marinoscillum luteum</name>
    <dbReference type="NCBI Taxonomy" id="861051"/>
    <lineage>
        <taxon>Bacteria</taxon>
        <taxon>Pseudomonadati</taxon>
        <taxon>Bacteroidota</taxon>
        <taxon>Cytophagia</taxon>
        <taxon>Cytophagales</taxon>
        <taxon>Reichenbachiellaceae</taxon>
        <taxon>Marinoscillum</taxon>
    </lineage>
</organism>
<dbReference type="Pfam" id="PF07715">
    <property type="entry name" value="Plug"/>
    <property type="match status" value="1"/>
</dbReference>
<proteinExistence type="inferred from homology"/>
<dbReference type="PROSITE" id="PS52016">
    <property type="entry name" value="TONB_DEPENDENT_REC_3"/>
    <property type="match status" value="1"/>
</dbReference>
<dbReference type="RefSeq" id="WP_395416405.1">
    <property type="nucleotide sequence ID" value="NZ_JBIPKE010000013.1"/>
</dbReference>
<evidence type="ECO:0000256" key="10">
    <source>
        <dbReference type="SAM" id="SignalP"/>
    </source>
</evidence>
<keyword evidence="10" id="KW-0732">Signal</keyword>
<dbReference type="SUPFAM" id="SSF49464">
    <property type="entry name" value="Carboxypeptidase regulatory domain-like"/>
    <property type="match status" value="1"/>
</dbReference>
<evidence type="ECO:0000256" key="4">
    <source>
        <dbReference type="ARBA" id="ARBA00022692"/>
    </source>
</evidence>
<comment type="subcellular location">
    <subcellularLocation>
        <location evidence="1 8">Cell outer membrane</location>
        <topology evidence="1 8">Multi-pass membrane protein</topology>
    </subcellularLocation>
</comment>
<evidence type="ECO:0000256" key="2">
    <source>
        <dbReference type="ARBA" id="ARBA00022448"/>
    </source>
</evidence>
<dbReference type="Gene3D" id="2.40.170.20">
    <property type="entry name" value="TonB-dependent receptor, beta-barrel domain"/>
    <property type="match status" value="1"/>
</dbReference>
<evidence type="ECO:0000313" key="13">
    <source>
        <dbReference type="EMBL" id="MFH6982756.1"/>
    </source>
</evidence>
<comment type="similarity">
    <text evidence="8 9">Belongs to the TonB-dependent receptor family.</text>
</comment>
<evidence type="ECO:0000259" key="12">
    <source>
        <dbReference type="Pfam" id="PF07715"/>
    </source>
</evidence>
<reference evidence="13 14" key="1">
    <citation type="journal article" date="2013" name="Int. J. Syst. Evol. Microbiol.">
        <title>Marinoscillum luteum sp. nov., isolated from marine sediment.</title>
        <authorList>
            <person name="Cha I.T."/>
            <person name="Park S.J."/>
            <person name="Kim S.J."/>
            <person name="Kim J.G."/>
            <person name="Jung M.Y."/>
            <person name="Shin K.S."/>
            <person name="Kwon K.K."/>
            <person name="Yang S.H."/>
            <person name="Seo Y.S."/>
            <person name="Rhee S.K."/>
        </authorList>
    </citation>
    <scope>NUCLEOTIDE SEQUENCE [LARGE SCALE GENOMIC DNA]</scope>
    <source>
        <strain evidence="13 14">KCTC 23939</strain>
    </source>
</reference>
<evidence type="ECO:0000256" key="3">
    <source>
        <dbReference type="ARBA" id="ARBA00022452"/>
    </source>
</evidence>
<dbReference type="InterPro" id="IPR008969">
    <property type="entry name" value="CarboxyPept-like_regulatory"/>
</dbReference>
<keyword evidence="4 8" id="KW-0812">Transmembrane</keyword>
<keyword evidence="3 8" id="KW-1134">Transmembrane beta strand</keyword>
<keyword evidence="7 8" id="KW-0998">Cell outer membrane</keyword>
<evidence type="ECO:0000313" key="14">
    <source>
        <dbReference type="Proteomes" id="UP001610063"/>
    </source>
</evidence>
<keyword evidence="14" id="KW-1185">Reference proteome</keyword>